<evidence type="ECO:0000313" key="3">
    <source>
        <dbReference type="EMBL" id="KJZ73890.1"/>
    </source>
</evidence>
<evidence type="ECO:0000256" key="1">
    <source>
        <dbReference type="SAM" id="SignalP"/>
    </source>
</evidence>
<dbReference type="PANTHER" id="PTHR41349:SF1">
    <property type="entry name" value="PROTEIN CBG08683"/>
    <property type="match status" value="1"/>
</dbReference>
<dbReference type="SUPFAM" id="SSF56219">
    <property type="entry name" value="DNase I-like"/>
    <property type="match status" value="1"/>
</dbReference>
<dbReference type="Gene3D" id="3.60.10.10">
    <property type="entry name" value="Endonuclease/exonuclease/phosphatase"/>
    <property type="match status" value="1"/>
</dbReference>
<protein>
    <recommendedName>
        <fullName evidence="2">Endonuclease/exonuclease/phosphatase domain-containing protein</fullName>
    </recommendedName>
</protein>
<organism evidence="3 4">
    <name type="scientific">Hirsutella minnesotensis 3608</name>
    <dbReference type="NCBI Taxonomy" id="1043627"/>
    <lineage>
        <taxon>Eukaryota</taxon>
        <taxon>Fungi</taxon>
        <taxon>Dikarya</taxon>
        <taxon>Ascomycota</taxon>
        <taxon>Pezizomycotina</taxon>
        <taxon>Sordariomycetes</taxon>
        <taxon>Hypocreomycetidae</taxon>
        <taxon>Hypocreales</taxon>
        <taxon>Ophiocordycipitaceae</taxon>
        <taxon>Hirsutella</taxon>
    </lineage>
</organism>
<dbReference type="InterPro" id="IPR036691">
    <property type="entry name" value="Endo/exonu/phosph_ase_sf"/>
</dbReference>
<dbReference type="PANTHER" id="PTHR41349">
    <property type="match status" value="1"/>
</dbReference>
<accession>A0A0F7ZNK1</accession>
<dbReference type="OrthoDB" id="276515at2759"/>
<keyword evidence="1" id="KW-0732">Signal</keyword>
<feature type="signal peptide" evidence="1">
    <location>
        <begin position="1"/>
        <end position="15"/>
    </location>
</feature>
<evidence type="ECO:0000259" key="2">
    <source>
        <dbReference type="Pfam" id="PF03372"/>
    </source>
</evidence>
<proteinExistence type="predicted"/>
<dbReference type="AlphaFoldDB" id="A0A0F7ZNK1"/>
<dbReference type="GO" id="GO:0003824">
    <property type="term" value="F:catalytic activity"/>
    <property type="evidence" value="ECO:0007669"/>
    <property type="project" value="InterPro"/>
</dbReference>
<gene>
    <name evidence="3" type="ORF">HIM_06783</name>
</gene>
<name>A0A0F7ZNK1_9HYPO</name>
<sequence>MRLLALLATAGVGAAQVIGQTVLGGSLSLVTNDPPFEFQYSTPSAKPRNWIGIYRASGGGPDNEKHVSDSLAWGYAPDGHGKVRIPVPNLPAGDYKAYFLQDDGYKWVANPITVKHPGTPFQFIVSDFTTANVWQGQQLKASVGGLLANPPDGKTKFVKADSTRDVDWIQVSPDGTLSGTPDTSPGSKKLTVEAIASNGARARLRVVVPVVNSKSPLVEKLSVMSYNLWFDGTRVNDYHNKQVRFISNSGADLVGLQESGAGSATRLAKALGWEHWQGSVVSILSRYPILEVYQPAAKGGAVRVSLGKKQVVMWNTHLGYDPYGPYDFCFDHMTREQVFEREKQSGRTPQIMEIMQRMKGVIGNADQVPVLLTGDFNAPSHLDWNEKTKHLHCNIGDVAWPTSKYPTDAGLIDSYRAIHKDPLAKPGITWSPIFLDNNGRPEPLDRIDFIYHKGLTVLESETQVVGKPRPQPYERNNEWTSDHAAVKTIFQVHT</sequence>
<evidence type="ECO:0000313" key="4">
    <source>
        <dbReference type="Proteomes" id="UP000054481"/>
    </source>
</evidence>
<feature type="chain" id="PRO_5013334476" description="Endonuclease/exonuclease/phosphatase domain-containing protein" evidence="1">
    <location>
        <begin position="16"/>
        <end position="494"/>
    </location>
</feature>
<keyword evidence="4" id="KW-1185">Reference proteome</keyword>
<reference evidence="3 4" key="1">
    <citation type="journal article" date="2014" name="Genome Biol. Evol.">
        <title>Comparative genomics and transcriptomics analyses reveal divergent lifestyle features of nematode endoparasitic fungus Hirsutella minnesotensis.</title>
        <authorList>
            <person name="Lai Y."/>
            <person name="Liu K."/>
            <person name="Zhang X."/>
            <person name="Zhang X."/>
            <person name="Li K."/>
            <person name="Wang N."/>
            <person name="Shu C."/>
            <person name="Wu Y."/>
            <person name="Wang C."/>
            <person name="Bushley K.E."/>
            <person name="Xiang M."/>
            <person name="Liu X."/>
        </authorList>
    </citation>
    <scope>NUCLEOTIDE SEQUENCE [LARGE SCALE GENOMIC DNA]</scope>
    <source>
        <strain evidence="3 4">3608</strain>
    </source>
</reference>
<dbReference type="Proteomes" id="UP000054481">
    <property type="component" value="Unassembled WGS sequence"/>
</dbReference>
<dbReference type="Pfam" id="PF03372">
    <property type="entry name" value="Exo_endo_phos"/>
    <property type="match status" value="1"/>
</dbReference>
<dbReference type="InterPro" id="IPR005135">
    <property type="entry name" value="Endo/exonuclease/phosphatase"/>
</dbReference>
<feature type="domain" description="Endonuclease/exonuclease/phosphatase" evidence="2">
    <location>
        <begin position="224"/>
        <end position="483"/>
    </location>
</feature>
<dbReference type="EMBL" id="KQ030531">
    <property type="protein sequence ID" value="KJZ73890.1"/>
    <property type="molecule type" value="Genomic_DNA"/>
</dbReference>